<dbReference type="InParanoid" id="A0A409WWS7"/>
<dbReference type="Gene3D" id="3.80.10.10">
    <property type="entry name" value="Ribonuclease Inhibitor"/>
    <property type="match status" value="1"/>
</dbReference>
<comment type="caution">
    <text evidence="1">The sequence shown here is derived from an EMBL/GenBank/DDBJ whole genome shotgun (WGS) entry which is preliminary data.</text>
</comment>
<proteinExistence type="predicted"/>
<dbReference type="AlphaFoldDB" id="A0A409WWS7"/>
<evidence type="ECO:0008006" key="3">
    <source>
        <dbReference type="Google" id="ProtNLM"/>
    </source>
</evidence>
<dbReference type="InterPro" id="IPR032675">
    <property type="entry name" value="LRR_dom_sf"/>
</dbReference>
<dbReference type="OrthoDB" id="3155440at2759"/>
<evidence type="ECO:0000313" key="2">
    <source>
        <dbReference type="Proteomes" id="UP000284706"/>
    </source>
</evidence>
<dbReference type="Proteomes" id="UP000284706">
    <property type="component" value="Unassembled WGS sequence"/>
</dbReference>
<reference evidence="1 2" key="1">
    <citation type="journal article" date="2018" name="Evol. Lett.">
        <title>Horizontal gene cluster transfer increased hallucinogenic mushroom diversity.</title>
        <authorList>
            <person name="Reynolds H.T."/>
            <person name="Vijayakumar V."/>
            <person name="Gluck-Thaler E."/>
            <person name="Korotkin H.B."/>
            <person name="Matheny P.B."/>
            <person name="Slot J.C."/>
        </authorList>
    </citation>
    <scope>NUCLEOTIDE SEQUENCE [LARGE SCALE GENOMIC DNA]</scope>
    <source>
        <strain evidence="1 2">SRW20</strain>
    </source>
</reference>
<protein>
    <recommendedName>
        <fullName evidence="3">F-box domain-containing protein</fullName>
    </recommendedName>
</protein>
<evidence type="ECO:0000313" key="1">
    <source>
        <dbReference type="EMBL" id="PPQ82962.1"/>
    </source>
</evidence>
<dbReference type="STRING" id="231916.A0A409WWS7"/>
<name>A0A409WWS7_9AGAR</name>
<gene>
    <name evidence="1" type="ORF">CVT26_005375</name>
</gene>
<sequence>MRVENVELDENDACFQSLTSFELQADWELFDCHRLFRILRRMPVLEKLVLRTRSCTATFQMSNLFDALENSSTSPRILLPELRFLELHASDWISDGSIDFLSSISMPKLLAFVLLQKNCFQGEESEVVVCYGSSLHQLHHILSLPPVHSSLEVGLASFYRRLLVLEHTKHDDSTLDVVLNALSPDIIQSIESLTLDYSALTQTTGHRLRKFKARPALPSLTCLSIKSASSRQWKYVVMELTGACNEHSSLTSLEISQATDLFPLNTDHPDHIDLARKFPRLRRLKLDNVNSNAFLQHLLENPRPSTAGTFARKAPCLLPDFEVLWISNDPYVSKRLLYRVIKSRHLAGKPLKKLFLDRHFSSNKDSWEYLQECVDLTEVCV</sequence>
<keyword evidence="2" id="KW-1185">Reference proteome</keyword>
<organism evidence="1 2">
    <name type="scientific">Gymnopilus dilepis</name>
    <dbReference type="NCBI Taxonomy" id="231916"/>
    <lineage>
        <taxon>Eukaryota</taxon>
        <taxon>Fungi</taxon>
        <taxon>Dikarya</taxon>
        <taxon>Basidiomycota</taxon>
        <taxon>Agaricomycotina</taxon>
        <taxon>Agaricomycetes</taxon>
        <taxon>Agaricomycetidae</taxon>
        <taxon>Agaricales</taxon>
        <taxon>Agaricineae</taxon>
        <taxon>Hymenogastraceae</taxon>
        <taxon>Gymnopilus</taxon>
    </lineage>
</organism>
<accession>A0A409WWS7</accession>
<dbReference type="EMBL" id="NHYE01004677">
    <property type="protein sequence ID" value="PPQ82962.1"/>
    <property type="molecule type" value="Genomic_DNA"/>
</dbReference>